<dbReference type="PANTHER" id="PTHR39159">
    <property type="match status" value="1"/>
</dbReference>
<evidence type="ECO:0000256" key="1">
    <source>
        <dbReference type="ARBA" id="ARBA00022801"/>
    </source>
</evidence>
<evidence type="ECO:0000313" key="3">
    <source>
        <dbReference type="EMBL" id="ADD42070.1"/>
    </source>
</evidence>
<keyword evidence="4" id="KW-1185">Reference proteome</keyword>
<dbReference type="HOGENOM" id="CLU_120820_0_0_11"/>
<dbReference type="Proteomes" id="UP000000844">
    <property type="component" value="Chromosome"/>
</dbReference>
<dbReference type="KEGG" id="sna:Snas_2386"/>
<dbReference type="InterPro" id="IPR007295">
    <property type="entry name" value="DUF402"/>
</dbReference>
<dbReference type="SUPFAM" id="SSF159234">
    <property type="entry name" value="FomD-like"/>
    <property type="match status" value="1"/>
</dbReference>
<protein>
    <recommendedName>
        <fullName evidence="2">DUF402 domain-containing protein</fullName>
    </recommendedName>
</protein>
<dbReference type="Pfam" id="PF04167">
    <property type="entry name" value="DUF402"/>
    <property type="match status" value="1"/>
</dbReference>
<organism evidence="3 4">
    <name type="scientific">Stackebrandtia nassauensis (strain DSM 44728 / CIP 108903 / NRRL B-16338 / NBRC 102104 / LLR-40K-21)</name>
    <dbReference type="NCBI Taxonomy" id="446470"/>
    <lineage>
        <taxon>Bacteria</taxon>
        <taxon>Bacillati</taxon>
        <taxon>Actinomycetota</taxon>
        <taxon>Actinomycetes</taxon>
        <taxon>Glycomycetales</taxon>
        <taxon>Glycomycetaceae</taxon>
        <taxon>Stackebrandtia</taxon>
    </lineage>
</organism>
<keyword evidence="1" id="KW-0378">Hydrolase</keyword>
<dbReference type="InterPro" id="IPR035930">
    <property type="entry name" value="FomD-like_sf"/>
</dbReference>
<dbReference type="PANTHER" id="PTHR39159:SF1">
    <property type="entry name" value="UPF0374 PROTEIN YGAC"/>
    <property type="match status" value="1"/>
</dbReference>
<evidence type="ECO:0000259" key="2">
    <source>
        <dbReference type="Pfam" id="PF04167"/>
    </source>
</evidence>
<dbReference type="AlphaFoldDB" id="D3Q4P0"/>
<reference evidence="3 4" key="1">
    <citation type="journal article" date="2009" name="Stand. Genomic Sci.">
        <title>Complete genome sequence of Stackebrandtia nassauensis type strain (LLR-40K-21).</title>
        <authorList>
            <person name="Munk C."/>
            <person name="Lapidus A."/>
            <person name="Copeland A."/>
            <person name="Jando M."/>
            <person name="Mayilraj S."/>
            <person name="Glavina Del Rio T."/>
            <person name="Nolan M."/>
            <person name="Chen F."/>
            <person name="Lucas S."/>
            <person name="Tice H."/>
            <person name="Cheng J.F."/>
            <person name="Han C."/>
            <person name="Detter J.C."/>
            <person name="Bruce D."/>
            <person name="Goodwin L."/>
            <person name="Chain P."/>
            <person name="Pitluck S."/>
            <person name="Goker M."/>
            <person name="Ovchinikova G."/>
            <person name="Pati A."/>
            <person name="Ivanova N."/>
            <person name="Mavromatis K."/>
            <person name="Chen A."/>
            <person name="Palaniappan K."/>
            <person name="Land M."/>
            <person name="Hauser L."/>
            <person name="Chang Y.J."/>
            <person name="Jeffries C.D."/>
            <person name="Bristow J."/>
            <person name="Eisen J.A."/>
            <person name="Markowitz V."/>
            <person name="Hugenholtz P."/>
            <person name="Kyrpides N.C."/>
            <person name="Klenk H.P."/>
        </authorList>
    </citation>
    <scope>NUCLEOTIDE SEQUENCE [LARGE SCALE GENOMIC DNA]</scope>
    <source>
        <strain evidence="4">DSM 44728 / CIP 108903 / NRRL B-16338 / NBRC 102104 / LLR-40K-21</strain>
    </source>
</reference>
<dbReference type="InterPro" id="IPR050212">
    <property type="entry name" value="Ntdp-like"/>
</dbReference>
<sequence>MSSSWVWRRGRKLKRADHVHGWWWEAVLGDDEHGQWAAQLAQAPTFLRDGTVFRMADAVIRCYPRDEWWVATFYGSERGVTFVRPGGGVDERLNPNAIYVDMSTPPEWTEAGISFVDLTVDVVKRYDGTIAVLDEDEVDEEARKWATPAGQLAQARHSRARVEGFMTAGVGVFGVVAESWRDRFEGCR</sequence>
<proteinExistence type="predicted"/>
<dbReference type="EMBL" id="CP001778">
    <property type="protein sequence ID" value="ADD42070.1"/>
    <property type="molecule type" value="Genomic_DNA"/>
</dbReference>
<gene>
    <name evidence="3" type="ordered locus">Snas_2386</name>
</gene>
<evidence type="ECO:0000313" key="4">
    <source>
        <dbReference type="Proteomes" id="UP000000844"/>
    </source>
</evidence>
<dbReference type="eggNOG" id="COG3557">
    <property type="taxonomic scope" value="Bacteria"/>
</dbReference>
<feature type="domain" description="DUF402" evidence="2">
    <location>
        <begin position="95"/>
        <end position="164"/>
    </location>
</feature>
<accession>D3Q4P0</accession>
<dbReference type="Gene3D" id="2.40.380.10">
    <property type="entry name" value="FomD-like"/>
    <property type="match status" value="1"/>
</dbReference>
<dbReference type="GO" id="GO:0016787">
    <property type="term" value="F:hydrolase activity"/>
    <property type="evidence" value="ECO:0007669"/>
    <property type="project" value="UniProtKB-KW"/>
</dbReference>
<name>D3Q4P0_STANL</name>